<dbReference type="Proteomes" id="UP000744676">
    <property type="component" value="Unassembled WGS sequence"/>
</dbReference>
<organism evidence="1 2">
    <name type="scientific">Geotrichum galactomycetum</name>
    <dbReference type="NCBI Taxonomy" id="27317"/>
    <lineage>
        <taxon>Eukaryota</taxon>
        <taxon>Fungi</taxon>
        <taxon>Dikarya</taxon>
        <taxon>Ascomycota</taxon>
        <taxon>Saccharomycotina</taxon>
        <taxon>Dipodascomycetes</taxon>
        <taxon>Dipodascales</taxon>
        <taxon>Dipodascaceae</taxon>
        <taxon>Geotrichum</taxon>
    </lineage>
</organism>
<dbReference type="EMBL" id="QVQA01000011">
    <property type="protein sequence ID" value="KAF5101521.1"/>
    <property type="molecule type" value="Genomic_DNA"/>
</dbReference>
<protein>
    <submittedName>
        <fullName evidence="1">Uncharacterized protein</fullName>
    </submittedName>
</protein>
<reference evidence="1 2" key="1">
    <citation type="journal article" date="2020" name="Front. Microbiol.">
        <title>Phenotypic and Genetic Characterization of the Cheese Ripening Yeast Geotrichum candidum.</title>
        <authorList>
            <person name="Perkins V."/>
            <person name="Vignola S."/>
            <person name="Lessard M.H."/>
            <person name="Plante P.L."/>
            <person name="Corbeil J."/>
            <person name="Dugat-Bony E."/>
            <person name="Frenette M."/>
            <person name="Labrie S."/>
        </authorList>
    </citation>
    <scope>NUCLEOTIDE SEQUENCE [LARGE SCALE GENOMIC DNA]</scope>
    <source>
        <strain evidence="1 2">LMA-1147</strain>
    </source>
</reference>
<evidence type="ECO:0000313" key="2">
    <source>
        <dbReference type="Proteomes" id="UP000744676"/>
    </source>
</evidence>
<keyword evidence="2" id="KW-1185">Reference proteome</keyword>
<gene>
    <name evidence="1" type="ORF">D0Z00_000796</name>
</gene>
<accession>A0ACB6V8Q3</accession>
<comment type="caution">
    <text evidence="1">The sequence shown here is derived from an EMBL/GenBank/DDBJ whole genome shotgun (WGS) entry which is preliminary data.</text>
</comment>
<evidence type="ECO:0000313" key="1">
    <source>
        <dbReference type="EMBL" id="KAF5101521.1"/>
    </source>
</evidence>
<name>A0ACB6V8Q3_9ASCO</name>
<proteinExistence type="predicted"/>
<sequence>MTSKPTTTTAEIHYDDEKLHSSVEVAGEFSNWSPLALSNSEPSTKYSTTVKDLIPGKNYMYKFIIDGTWMLASDGRPITDDDESNVNHFLVAPALKKEESTAPAVATTTENLTSVPATDISSKPEDTDEEKSTVKKTASDAEEEPEAVASTKPLAKDETPAPSAVAADVKPVDKALPVTETKQPEVSTKPESIKKPEPELAVPVKEAAPLEKAKAIEPIAVAAVPATSVSAVPSSNPTISAAGEETTTPDEALNPTAKTVKPTNPTEPVKPAEPVKPVEQAKPVEDLPKEGLAYALTVTDDAAPASDADPAAAALDASAVAPFTNNVVSELPPVAATTQEATTNDSVSRNSSRSVKSPLSTDTSTGKDADGQSHHTYFNQQEQETKLDTASAAPATTSPTTTTTTAGAAPNTTAAETGSGNGAGHASGGADDHKRSWLSRLFSFIARLFK</sequence>